<organism evidence="1">
    <name type="scientific">Planktothricoides raciborskii GIHE-MW2</name>
    <dbReference type="NCBI Taxonomy" id="2792601"/>
    <lineage>
        <taxon>Bacteria</taxon>
        <taxon>Bacillati</taxon>
        <taxon>Cyanobacteriota</taxon>
        <taxon>Cyanophyceae</taxon>
        <taxon>Oscillatoriophycideae</taxon>
        <taxon>Oscillatoriales</taxon>
        <taxon>Oscillatoriaceae</taxon>
        <taxon>Planktothricoides</taxon>
    </lineage>
</organism>
<proteinExistence type="predicted"/>
<gene>
    <name evidence="1" type="ORF">ABWT76_004695</name>
</gene>
<sequence length="173" mass="20194">MNQPTAFGRTHPDQAAATFTENVRMSRKYAKNEITRGNVLRFVDALLALAYGEIILAEDKLETTFKIEWVGKDANHLFVSGETWIVTSKRTGRKKKREFGTTKNDLWILMKEYRQYETALRLPKNQDNTPVNYNNKQPQAFQDIFSCLTDLGIFKYDQKHKNRQECKIKDRSP</sequence>
<protein>
    <submittedName>
        <fullName evidence="1">Uncharacterized protein</fullName>
    </submittedName>
</protein>
<dbReference type="RefSeq" id="WP_190879950.1">
    <property type="nucleotide sequence ID" value="NZ_CP159837.1"/>
</dbReference>
<dbReference type="EMBL" id="CP159837">
    <property type="protein sequence ID" value="XCM35974.1"/>
    <property type="molecule type" value="Genomic_DNA"/>
</dbReference>
<evidence type="ECO:0000313" key="1">
    <source>
        <dbReference type="EMBL" id="XCM35974.1"/>
    </source>
</evidence>
<reference evidence="1" key="1">
    <citation type="submission" date="2024-07" db="EMBL/GenBank/DDBJ databases">
        <authorList>
            <person name="Kim Y.J."/>
            <person name="Jeong J.Y."/>
        </authorList>
    </citation>
    <scope>NUCLEOTIDE SEQUENCE</scope>
    <source>
        <strain evidence="1">GIHE-MW2</strain>
    </source>
</reference>
<name>A0AAU8JB25_9CYAN</name>
<accession>A0AAU8JB25</accession>
<dbReference type="AlphaFoldDB" id="A0AAU8JB25"/>